<sequence length="42" mass="4857">MKSKGRARKKPRSQDVQEKEEAQESSCDVMFQRKKSKSQAVT</sequence>
<evidence type="ECO:0000313" key="3">
    <source>
        <dbReference type="Proteomes" id="UP000434957"/>
    </source>
</evidence>
<feature type="compositionally biased region" description="Basic and acidic residues" evidence="1">
    <location>
        <begin position="12"/>
        <end position="22"/>
    </location>
</feature>
<dbReference type="AlphaFoldDB" id="A0A6A4BIP1"/>
<evidence type="ECO:0000256" key="1">
    <source>
        <dbReference type="SAM" id="MobiDB-lite"/>
    </source>
</evidence>
<proteinExistence type="predicted"/>
<feature type="region of interest" description="Disordered" evidence="1">
    <location>
        <begin position="1"/>
        <end position="42"/>
    </location>
</feature>
<name>A0A6A4BIP1_9STRA</name>
<protein>
    <submittedName>
        <fullName evidence="2">Uncharacterized protein</fullName>
    </submittedName>
</protein>
<gene>
    <name evidence="2" type="ORF">PR003_g29769</name>
</gene>
<feature type="compositionally biased region" description="Basic residues" evidence="1">
    <location>
        <begin position="1"/>
        <end position="11"/>
    </location>
</feature>
<dbReference type="EMBL" id="QXFT01005169">
    <property type="protein sequence ID" value="KAE9273896.1"/>
    <property type="molecule type" value="Genomic_DNA"/>
</dbReference>
<feature type="compositionally biased region" description="Basic residues" evidence="1">
    <location>
        <begin position="32"/>
        <end position="42"/>
    </location>
</feature>
<evidence type="ECO:0000313" key="2">
    <source>
        <dbReference type="EMBL" id="KAE9273896.1"/>
    </source>
</evidence>
<comment type="caution">
    <text evidence="2">The sequence shown here is derived from an EMBL/GenBank/DDBJ whole genome shotgun (WGS) entry which is preliminary data.</text>
</comment>
<accession>A0A6A4BIP1</accession>
<dbReference type="Proteomes" id="UP000434957">
    <property type="component" value="Unassembled WGS sequence"/>
</dbReference>
<keyword evidence="3" id="KW-1185">Reference proteome</keyword>
<organism evidence="2 3">
    <name type="scientific">Phytophthora rubi</name>
    <dbReference type="NCBI Taxonomy" id="129364"/>
    <lineage>
        <taxon>Eukaryota</taxon>
        <taxon>Sar</taxon>
        <taxon>Stramenopiles</taxon>
        <taxon>Oomycota</taxon>
        <taxon>Peronosporomycetes</taxon>
        <taxon>Peronosporales</taxon>
        <taxon>Peronosporaceae</taxon>
        <taxon>Phytophthora</taxon>
    </lineage>
</organism>
<reference evidence="2 3" key="1">
    <citation type="submission" date="2018-08" db="EMBL/GenBank/DDBJ databases">
        <title>Genomic investigation of the strawberry pathogen Phytophthora fragariae indicates pathogenicity is determined by transcriptional variation in three key races.</title>
        <authorList>
            <person name="Adams T.M."/>
            <person name="Armitage A.D."/>
            <person name="Sobczyk M.K."/>
            <person name="Bates H.J."/>
            <person name="Dunwell J.M."/>
            <person name="Nellist C.F."/>
            <person name="Harrison R.J."/>
        </authorList>
    </citation>
    <scope>NUCLEOTIDE SEQUENCE [LARGE SCALE GENOMIC DNA]</scope>
    <source>
        <strain evidence="2 3">SCRP333</strain>
    </source>
</reference>